<feature type="non-terminal residue" evidence="1">
    <location>
        <position position="1"/>
    </location>
</feature>
<proteinExistence type="predicted"/>
<sequence length="169" mass="19384">MALCHYTFCSYNLREDCERRERELGRGRRKKIKEGLPIKKIVENCSRQGILEADWYIASQVLIVKEGAFTLLQMVVVPLLMVKQSIPPSCDTWLVEPRVSPHGALSLALEWCVNAIMRIVSAFNLHPHIRVSRRRRFILGCWLAKGKSSSKGRRLRLVPPMKPHLAPKS</sequence>
<accession>A0A371EQU6</accession>
<reference evidence="1" key="1">
    <citation type="submission" date="2018-05" db="EMBL/GenBank/DDBJ databases">
        <title>Draft genome of Mucuna pruriens seed.</title>
        <authorList>
            <person name="Nnadi N.E."/>
            <person name="Vos R."/>
            <person name="Hasami M.H."/>
            <person name="Devisetty U.K."/>
            <person name="Aguiy J.C."/>
        </authorList>
    </citation>
    <scope>NUCLEOTIDE SEQUENCE [LARGE SCALE GENOMIC DNA]</scope>
    <source>
        <strain evidence="1">JCA_2017</strain>
    </source>
</reference>
<organism evidence="1 2">
    <name type="scientific">Mucuna pruriens</name>
    <name type="common">Velvet bean</name>
    <name type="synonym">Dolichos pruriens</name>
    <dbReference type="NCBI Taxonomy" id="157652"/>
    <lineage>
        <taxon>Eukaryota</taxon>
        <taxon>Viridiplantae</taxon>
        <taxon>Streptophyta</taxon>
        <taxon>Embryophyta</taxon>
        <taxon>Tracheophyta</taxon>
        <taxon>Spermatophyta</taxon>
        <taxon>Magnoliopsida</taxon>
        <taxon>eudicotyledons</taxon>
        <taxon>Gunneridae</taxon>
        <taxon>Pentapetalae</taxon>
        <taxon>rosids</taxon>
        <taxon>fabids</taxon>
        <taxon>Fabales</taxon>
        <taxon>Fabaceae</taxon>
        <taxon>Papilionoideae</taxon>
        <taxon>50 kb inversion clade</taxon>
        <taxon>NPAAA clade</taxon>
        <taxon>indigoferoid/millettioid clade</taxon>
        <taxon>Phaseoleae</taxon>
        <taxon>Mucuna</taxon>
    </lineage>
</organism>
<gene>
    <name evidence="1" type="ORF">CR513_52720</name>
</gene>
<name>A0A371EQU6_MUCPR</name>
<dbReference type="Proteomes" id="UP000257109">
    <property type="component" value="Unassembled WGS sequence"/>
</dbReference>
<comment type="caution">
    <text evidence="1">The sequence shown here is derived from an EMBL/GenBank/DDBJ whole genome shotgun (WGS) entry which is preliminary data.</text>
</comment>
<evidence type="ECO:0000313" key="1">
    <source>
        <dbReference type="EMBL" id="RDX68309.1"/>
    </source>
</evidence>
<dbReference type="EMBL" id="QJKJ01012598">
    <property type="protein sequence ID" value="RDX68309.1"/>
    <property type="molecule type" value="Genomic_DNA"/>
</dbReference>
<evidence type="ECO:0000313" key="2">
    <source>
        <dbReference type="Proteomes" id="UP000257109"/>
    </source>
</evidence>
<keyword evidence="2" id="KW-1185">Reference proteome</keyword>
<protein>
    <submittedName>
        <fullName evidence="1">Uncharacterized protein</fullName>
    </submittedName>
</protein>
<dbReference type="AlphaFoldDB" id="A0A371EQU6"/>